<dbReference type="AlphaFoldDB" id="A0AAV4A1T5"/>
<sequence>MYRQLIAENEASRNISYSLFFSVFKSDFTLRFGHPATDVCSTCVSFKGEIQLDGVFGRIEQDLRQQDTILTPEAYHEILAKHSSVHLFQRDWLAYDFQTAAASHIKQQRSFKISEAKVLQLHSDQLGFKSTYNSIQNCVSMPYSRRANCGGP</sequence>
<proteinExistence type="predicted"/>
<accession>A0AAV4A1T5</accession>
<dbReference type="EMBL" id="BLXT01003251">
    <property type="protein sequence ID" value="GFO01252.1"/>
    <property type="molecule type" value="Genomic_DNA"/>
</dbReference>
<evidence type="ECO:0000313" key="1">
    <source>
        <dbReference type="EMBL" id="GFO01252.1"/>
    </source>
</evidence>
<comment type="caution">
    <text evidence="1">The sequence shown here is derived from an EMBL/GenBank/DDBJ whole genome shotgun (WGS) entry which is preliminary data.</text>
</comment>
<gene>
    <name evidence="1" type="ORF">PoB_002775700</name>
</gene>
<organism evidence="1 2">
    <name type="scientific">Plakobranchus ocellatus</name>
    <dbReference type="NCBI Taxonomy" id="259542"/>
    <lineage>
        <taxon>Eukaryota</taxon>
        <taxon>Metazoa</taxon>
        <taxon>Spiralia</taxon>
        <taxon>Lophotrochozoa</taxon>
        <taxon>Mollusca</taxon>
        <taxon>Gastropoda</taxon>
        <taxon>Heterobranchia</taxon>
        <taxon>Euthyneura</taxon>
        <taxon>Panpulmonata</taxon>
        <taxon>Sacoglossa</taxon>
        <taxon>Placobranchoidea</taxon>
        <taxon>Plakobranchidae</taxon>
        <taxon>Plakobranchus</taxon>
    </lineage>
</organism>
<dbReference type="Proteomes" id="UP000735302">
    <property type="component" value="Unassembled WGS sequence"/>
</dbReference>
<evidence type="ECO:0000313" key="2">
    <source>
        <dbReference type="Proteomes" id="UP000735302"/>
    </source>
</evidence>
<reference evidence="1 2" key="1">
    <citation type="journal article" date="2021" name="Elife">
        <title>Chloroplast acquisition without the gene transfer in kleptoplastic sea slugs, Plakobranchus ocellatus.</title>
        <authorList>
            <person name="Maeda T."/>
            <person name="Takahashi S."/>
            <person name="Yoshida T."/>
            <person name="Shimamura S."/>
            <person name="Takaki Y."/>
            <person name="Nagai Y."/>
            <person name="Toyoda A."/>
            <person name="Suzuki Y."/>
            <person name="Arimoto A."/>
            <person name="Ishii H."/>
            <person name="Satoh N."/>
            <person name="Nishiyama T."/>
            <person name="Hasebe M."/>
            <person name="Maruyama T."/>
            <person name="Minagawa J."/>
            <person name="Obokata J."/>
            <person name="Shigenobu S."/>
        </authorList>
    </citation>
    <scope>NUCLEOTIDE SEQUENCE [LARGE SCALE GENOMIC DNA]</scope>
</reference>
<name>A0AAV4A1T5_9GAST</name>
<keyword evidence="2" id="KW-1185">Reference proteome</keyword>
<protein>
    <submittedName>
        <fullName evidence="1">Uncharacterized protein</fullName>
    </submittedName>
</protein>